<evidence type="ECO:0000313" key="2">
    <source>
        <dbReference type="EMBL" id="KIJ99148.1"/>
    </source>
</evidence>
<protein>
    <recommendedName>
        <fullName evidence="4">F-box domain-containing protein</fullName>
    </recommendedName>
</protein>
<dbReference type="Proteomes" id="UP000054477">
    <property type="component" value="Unassembled WGS sequence"/>
</dbReference>
<dbReference type="SUPFAM" id="SSF81383">
    <property type="entry name" value="F-box domain"/>
    <property type="match status" value="1"/>
</dbReference>
<accession>A0A0C9XC96</accession>
<evidence type="ECO:0008006" key="4">
    <source>
        <dbReference type="Google" id="ProtNLM"/>
    </source>
</evidence>
<dbReference type="HOGENOM" id="CLU_669144_0_0_1"/>
<proteinExistence type="predicted"/>
<organism evidence="2 3">
    <name type="scientific">Laccaria amethystina LaAM-08-1</name>
    <dbReference type="NCBI Taxonomy" id="1095629"/>
    <lineage>
        <taxon>Eukaryota</taxon>
        <taxon>Fungi</taxon>
        <taxon>Dikarya</taxon>
        <taxon>Basidiomycota</taxon>
        <taxon>Agaricomycotina</taxon>
        <taxon>Agaricomycetes</taxon>
        <taxon>Agaricomycetidae</taxon>
        <taxon>Agaricales</taxon>
        <taxon>Agaricineae</taxon>
        <taxon>Hydnangiaceae</taxon>
        <taxon>Laccaria</taxon>
    </lineage>
</organism>
<reference evidence="3" key="2">
    <citation type="submission" date="2015-01" db="EMBL/GenBank/DDBJ databases">
        <title>Evolutionary Origins and Diversification of the Mycorrhizal Mutualists.</title>
        <authorList>
            <consortium name="DOE Joint Genome Institute"/>
            <consortium name="Mycorrhizal Genomics Consortium"/>
            <person name="Kohler A."/>
            <person name="Kuo A."/>
            <person name="Nagy L.G."/>
            <person name="Floudas D."/>
            <person name="Copeland A."/>
            <person name="Barry K.W."/>
            <person name="Cichocki N."/>
            <person name="Veneault-Fourrey C."/>
            <person name="LaButti K."/>
            <person name="Lindquist E.A."/>
            <person name="Lipzen A."/>
            <person name="Lundell T."/>
            <person name="Morin E."/>
            <person name="Murat C."/>
            <person name="Riley R."/>
            <person name="Ohm R."/>
            <person name="Sun H."/>
            <person name="Tunlid A."/>
            <person name="Henrissat B."/>
            <person name="Grigoriev I.V."/>
            <person name="Hibbett D.S."/>
            <person name="Martin F."/>
        </authorList>
    </citation>
    <scope>NUCLEOTIDE SEQUENCE [LARGE SCALE GENOMIC DNA]</scope>
    <source>
        <strain evidence="3">LaAM-08-1</strain>
    </source>
</reference>
<feature type="compositionally biased region" description="Acidic residues" evidence="1">
    <location>
        <begin position="109"/>
        <end position="140"/>
    </location>
</feature>
<feature type="region of interest" description="Disordered" evidence="1">
    <location>
        <begin position="94"/>
        <end position="152"/>
    </location>
</feature>
<dbReference type="OrthoDB" id="2833916at2759"/>
<gene>
    <name evidence="2" type="ORF">K443DRAFT_123358</name>
</gene>
<evidence type="ECO:0000313" key="3">
    <source>
        <dbReference type="Proteomes" id="UP000054477"/>
    </source>
</evidence>
<keyword evidence="3" id="KW-1185">Reference proteome</keyword>
<dbReference type="AlphaFoldDB" id="A0A0C9XC96"/>
<dbReference type="InterPro" id="IPR036047">
    <property type="entry name" value="F-box-like_dom_sf"/>
</dbReference>
<sequence length="411" mass="46132">MSTPNLPTEIWTYIFSFACMDDGSTGCTLQRVSKHFRALSQYSRFTSVCLYRPKDILLFQATITPLPPDERRVRYLHITSPHLFLDVSEDELDDDGDYEISGSQSPSFDNEDSFPTEGNPGDEAETENVEMDIDESDSNDDEYRPLSPAEESEVHDDVAYFVSSATSSGVVTSQLFQGEDSMSEYMIKMDQAKSVILSSVKQIISTLSSTLYALSIHWTKLFREGYLSIPNFIPSCTSLPCLTELYLCVNIRGSTHQINFPGMFCHGDFFLEEFNGLTFPALRRLRFAGLAWSAAESPYNMIKRMAPNLTHVRTKTGLMSGALGPFTFPTNLKVLIEVPDRTWMGGDAESLMNDPDFVRSLGYDLQFVTVVGGRITDTYDTDCWEAHWAAALRGEAGHWAEPEDLILSSRE</sequence>
<evidence type="ECO:0000256" key="1">
    <source>
        <dbReference type="SAM" id="MobiDB-lite"/>
    </source>
</evidence>
<name>A0A0C9XC96_9AGAR</name>
<reference evidence="2 3" key="1">
    <citation type="submission" date="2014-04" db="EMBL/GenBank/DDBJ databases">
        <authorList>
            <consortium name="DOE Joint Genome Institute"/>
            <person name="Kuo A."/>
            <person name="Kohler A."/>
            <person name="Nagy L.G."/>
            <person name="Floudas D."/>
            <person name="Copeland A."/>
            <person name="Barry K.W."/>
            <person name="Cichocki N."/>
            <person name="Veneault-Fourrey C."/>
            <person name="LaButti K."/>
            <person name="Lindquist E.A."/>
            <person name="Lipzen A."/>
            <person name="Lundell T."/>
            <person name="Morin E."/>
            <person name="Murat C."/>
            <person name="Sun H."/>
            <person name="Tunlid A."/>
            <person name="Henrissat B."/>
            <person name="Grigoriev I.V."/>
            <person name="Hibbett D.S."/>
            <person name="Martin F."/>
            <person name="Nordberg H.P."/>
            <person name="Cantor M.N."/>
            <person name="Hua S.X."/>
        </authorList>
    </citation>
    <scope>NUCLEOTIDE SEQUENCE [LARGE SCALE GENOMIC DNA]</scope>
    <source>
        <strain evidence="2 3">LaAM-08-1</strain>
    </source>
</reference>
<dbReference type="EMBL" id="KN838653">
    <property type="protein sequence ID" value="KIJ99148.1"/>
    <property type="molecule type" value="Genomic_DNA"/>
</dbReference>
<dbReference type="CDD" id="cd09917">
    <property type="entry name" value="F-box_SF"/>
    <property type="match status" value="1"/>
</dbReference>